<evidence type="ECO:0000313" key="2">
    <source>
        <dbReference type="Proteomes" id="UP001058098"/>
    </source>
</evidence>
<dbReference type="Gene3D" id="3.40.50.1110">
    <property type="entry name" value="SGNH hydrolase"/>
    <property type="match status" value="1"/>
</dbReference>
<evidence type="ECO:0008006" key="3">
    <source>
        <dbReference type="Google" id="ProtNLM"/>
    </source>
</evidence>
<name>A0ABY5R6V7_9HYPH</name>
<organism evidence="1 2">
    <name type="scientific">Mesorhizobium onobrychidis</name>
    <dbReference type="NCBI Taxonomy" id="2775404"/>
    <lineage>
        <taxon>Bacteria</taxon>
        <taxon>Pseudomonadati</taxon>
        <taxon>Pseudomonadota</taxon>
        <taxon>Alphaproteobacteria</taxon>
        <taxon>Hyphomicrobiales</taxon>
        <taxon>Phyllobacteriaceae</taxon>
        <taxon>Mesorhizobium</taxon>
    </lineage>
</organism>
<gene>
    <name evidence="1" type="ORF">IHQ72_35930</name>
</gene>
<proteinExistence type="predicted"/>
<dbReference type="Proteomes" id="UP001058098">
    <property type="component" value="Plasmid pOM4"/>
</dbReference>
<evidence type="ECO:0000313" key="1">
    <source>
        <dbReference type="EMBL" id="UVC19298.1"/>
    </source>
</evidence>
<reference evidence="1" key="1">
    <citation type="submission" date="2020-09" db="EMBL/GenBank/DDBJ databases">
        <title>Rhizobia associated with sainfoin plants.</title>
        <authorList>
            <person name="Asharfi S."/>
            <person name="Kuzmanovic N."/>
            <person name="Bunk B."/>
            <person name="Sproeer C."/>
            <person name="Becker M."/>
            <person name="Thuenen T."/>
        </authorList>
    </citation>
    <scope>NUCLEOTIDE SEQUENCE</scope>
    <source>
        <strain evidence="1">OM4</strain>
        <plasmid evidence="1">pOM4</plasmid>
    </source>
</reference>
<keyword evidence="1" id="KW-0614">Plasmid</keyword>
<dbReference type="SUPFAM" id="SSF52266">
    <property type="entry name" value="SGNH hydrolase"/>
    <property type="match status" value="1"/>
</dbReference>
<accession>A0ABY5R6V7</accession>
<sequence length="334" mass="37005">MKKLSYAEFKAMLMDPDVPDAKIAEYLTARPKESGPFDPMIVPDPAKVEMTPEGDFDVESAIRWGNAICRWRRHARFESRIANGEKKPVLVSEGDSWFQFPFLIDDVIDQLEPDFLIWSLDAAGDTSDNMVNRSPEYMQALVQQKPNKVAGFLFSAAGNDVIGEDLLGKPVLGRLLKPFKAGKDAAWHIDNAQLASILSALEKDYKKVVSTIRLDNAFANLPILVHGYDYAIPGGFPGDSRNPIYAKQDEWLGGPMKKKGITDPTLQREIIRLLIDALYDMLGSVAGKSSTTNVHVVDVRGALKTADWADEIHGTSAGFKKIGKRFKNAINKVI</sequence>
<keyword evidence="2" id="KW-1185">Reference proteome</keyword>
<dbReference type="EMBL" id="CP062230">
    <property type="protein sequence ID" value="UVC19298.1"/>
    <property type="molecule type" value="Genomic_DNA"/>
</dbReference>
<protein>
    <recommendedName>
        <fullName evidence="3">SGNH/GDSL hydrolase family protein</fullName>
    </recommendedName>
</protein>
<dbReference type="RefSeq" id="WP_258124146.1">
    <property type="nucleotide sequence ID" value="NZ_CP062230.1"/>
</dbReference>
<dbReference type="InterPro" id="IPR036514">
    <property type="entry name" value="SGNH_hydro_sf"/>
</dbReference>
<geneLocation type="plasmid" evidence="1 2">
    <name>pOM4</name>
</geneLocation>